<sequence>MENKQSTTKQKKIILLASFLLFLLVFIISFFLGKFPIAMDDFFKVVLNKIIPLEQTWSSQVETILFKIRFPRIIMAVVIGGGISVAGATYQALFQNPMVSQDILGASQGAAFGAAIGLFFSLTYEQVISLSFIFGLLAVGAVLLMSRFLRTDSVLNMVLIGMMIGSLFSSAVSFLKLVGDPTNTLPAITYWLMGSLSSINKQNVVFAAPLILVGMMPIFLLRWRLNVISLGEEEALSLGVNSRVLRVILILAATLITASAVSVSGLIGWVGLVVPHFSRMLVGNDYRYSIPMTAILGGTFLLFVDDFSRLITTSEIPIGILTSFIGAPIFLLLIAKNNRSVRQ</sequence>
<keyword evidence="4" id="KW-1003">Cell membrane</keyword>
<gene>
    <name evidence="9" type="ORF">ATZ35_15600</name>
</gene>
<reference evidence="10" key="1">
    <citation type="submission" date="2015-12" db="EMBL/GenBank/DDBJ databases">
        <authorList>
            <person name="Lauer A."/>
            <person name="Humrighouse B."/>
            <person name="Loparev V."/>
            <person name="Shewmaker P.L."/>
            <person name="Whitney A.M."/>
            <person name="McLaughlin R.W."/>
        </authorList>
    </citation>
    <scope>NUCLEOTIDE SEQUENCE [LARGE SCALE GENOMIC DNA]</scope>
    <source>
        <strain evidence="10">LMG 26678</strain>
    </source>
</reference>
<proteinExistence type="inferred from homology"/>
<accession>A0A0U2XC48</accession>
<evidence type="ECO:0000256" key="6">
    <source>
        <dbReference type="ARBA" id="ARBA00022989"/>
    </source>
</evidence>
<feature type="transmembrane region" description="Helical" evidence="8">
    <location>
        <begin position="153"/>
        <end position="175"/>
    </location>
</feature>
<dbReference type="InterPro" id="IPR000522">
    <property type="entry name" value="ABC_transptr_permease_BtuC"/>
</dbReference>
<evidence type="ECO:0000256" key="4">
    <source>
        <dbReference type="ARBA" id="ARBA00022475"/>
    </source>
</evidence>
<dbReference type="PANTHER" id="PTHR30472:SF70">
    <property type="entry name" value="MOLYBDATE IMPORT SYSTEM PERMEASE PROTEIN MOLB"/>
    <property type="match status" value="1"/>
</dbReference>
<feature type="transmembrane region" description="Helical" evidence="8">
    <location>
        <begin position="244"/>
        <end position="274"/>
    </location>
</feature>
<comment type="similarity">
    <text evidence="2">Belongs to the binding-protein-dependent transport system permease family. FecCD subfamily.</text>
</comment>
<evidence type="ECO:0000256" key="3">
    <source>
        <dbReference type="ARBA" id="ARBA00022448"/>
    </source>
</evidence>
<name>A0A0U2XC48_9ENTE</name>
<dbReference type="AlphaFoldDB" id="A0A0U2XC48"/>
<feature type="transmembrane region" description="Helical" evidence="8">
    <location>
        <begin position="12"/>
        <end position="32"/>
    </location>
</feature>
<dbReference type="FunFam" id="1.10.3470.10:FF:000001">
    <property type="entry name" value="Vitamin B12 ABC transporter permease BtuC"/>
    <property type="match status" value="1"/>
</dbReference>
<feature type="transmembrane region" description="Helical" evidence="8">
    <location>
        <begin position="103"/>
        <end position="122"/>
    </location>
</feature>
<keyword evidence="10" id="KW-1185">Reference proteome</keyword>
<dbReference type="InterPro" id="IPR037294">
    <property type="entry name" value="ABC_BtuC-like"/>
</dbReference>
<comment type="subcellular location">
    <subcellularLocation>
        <location evidence="1">Cell membrane</location>
        <topology evidence="1">Multi-pass membrane protein</topology>
    </subcellularLocation>
</comment>
<dbReference type="PANTHER" id="PTHR30472">
    <property type="entry name" value="FERRIC ENTEROBACTIN TRANSPORT SYSTEM PERMEASE PROTEIN"/>
    <property type="match status" value="1"/>
</dbReference>
<dbReference type="SUPFAM" id="SSF81345">
    <property type="entry name" value="ABC transporter involved in vitamin B12 uptake, BtuC"/>
    <property type="match status" value="1"/>
</dbReference>
<feature type="transmembrane region" description="Helical" evidence="8">
    <location>
        <begin position="316"/>
        <end position="335"/>
    </location>
</feature>
<dbReference type="EMBL" id="CP013655">
    <property type="protein sequence ID" value="ALS38519.1"/>
    <property type="molecule type" value="Genomic_DNA"/>
</dbReference>
<evidence type="ECO:0000313" key="10">
    <source>
        <dbReference type="Proteomes" id="UP000067523"/>
    </source>
</evidence>
<keyword evidence="6 8" id="KW-1133">Transmembrane helix</keyword>
<evidence type="ECO:0000313" key="9">
    <source>
        <dbReference type="EMBL" id="ALS38519.1"/>
    </source>
</evidence>
<dbReference type="STRING" id="118060.ATZ35_15600"/>
<dbReference type="GO" id="GO:0033214">
    <property type="term" value="P:siderophore-iron import into cell"/>
    <property type="evidence" value="ECO:0007669"/>
    <property type="project" value="TreeGrafter"/>
</dbReference>
<evidence type="ECO:0000256" key="7">
    <source>
        <dbReference type="ARBA" id="ARBA00023136"/>
    </source>
</evidence>
<dbReference type="Proteomes" id="UP000067523">
    <property type="component" value="Chromosome"/>
</dbReference>
<keyword evidence="5 8" id="KW-0812">Transmembrane</keyword>
<dbReference type="Gene3D" id="1.10.3470.10">
    <property type="entry name" value="ABC transporter involved in vitamin B12 uptake, BtuC"/>
    <property type="match status" value="1"/>
</dbReference>
<feature type="transmembrane region" description="Helical" evidence="8">
    <location>
        <begin position="204"/>
        <end position="223"/>
    </location>
</feature>
<organism evidence="9 10">
    <name type="scientific">Enterococcus rotai</name>
    <dbReference type="NCBI Taxonomy" id="118060"/>
    <lineage>
        <taxon>Bacteria</taxon>
        <taxon>Bacillati</taxon>
        <taxon>Bacillota</taxon>
        <taxon>Bacilli</taxon>
        <taxon>Lactobacillales</taxon>
        <taxon>Enterococcaceae</taxon>
        <taxon>Enterococcus</taxon>
    </lineage>
</organism>
<evidence type="ECO:0000256" key="1">
    <source>
        <dbReference type="ARBA" id="ARBA00004651"/>
    </source>
</evidence>
<dbReference type="GO" id="GO:0022857">
    <property type="term" value="F:transmembrane transporter activity"/>
    <property type="evidence" value="ECO:0007669"/>
    <property type="project" value="InterPro"/>
</dbReference>
<dbReference type="RefSeq" id="WP_208928068.1">
    <property type="nucleotide sequence ID" value="NZ_CP013655.1"/>
</dbReference>
<evidence type="ECO:0000256" key="8">
    <source>
        <dbReference type="SAM" id="Phobius"/>
    </source>
</evidence>
<dbReference type="Pfam" id="PF01032">
    <property type="entry name" value="FecCD"/>
    <property type="match status" value="1"/>
</dbReference>
<evidence type="ECO:0000256" key="5">
    <source>
        <dbReference type="ARBA" id="ARBA00022692"/>
    </source>
</evidence>
<dbReference type="CDD" id="cd06550">
    <property type="entry name" value="TM_ABC_iron-siderophores_like"/>
    <property type="match status" value="1"/>
</dbReference>
<dbReference type="GO" id="GO:0005886">
    <property type="term" value="C:plasma membrane"/>
    <property type="evidence" value="ECO:0007669"/>
    <property type="project" value="UniProtKB-SubCell"/>
</dbReference>
<protein>
    <submittedName>
        <fullName evidence="9">ABC transporter permease</fullName>
    </submittedName>
</protein>
<feature type="transmembrane region" description="Helical" evidence="8">
    <location>
        <begin position="73"/>
        <end position="94"/>
    </location>
</feature>
<keyword evidence="7 8" id="KW-0472">Membrane</keyword>
<dbReference type="KEGG" id="erx:ATZ35_15600"/>
<evidence type="ECO:0000256" key="2">
    <source>
        <dbReference type="ARBA" id="ARBA00007935"/>
    </source>
</evidence>
<keyword evidence="3" id="KW-0813">Transport</keyword>
<feature type="transmembrane region" description="Helical" evidence="8">
    <location>
        <begin position="128"/>
        <end position="146"/>
    </location>
</feature>